<organism evidence="1">
    <name type="scientific">marine sediment metagenome</name>
    <dbReference type="NCBI Taxonomy" id="412755"/>
    <lineage>
        <taxon>unclassified sequences</taxon>
        <taxon>metagenomes</taxon>
        <taxon>ecological metagenomes</taxon>
    </lineage>
</organism>
<protein>
    <submittedName>
        <fullName evidence="1">Uncharacterized protein</fullName>
    </submittedName>
</protein>
<accession>X1JR13</accession>
<dbReference type="AlphaFoldDB" id="X1JR13"/>
<name>X1JR13_9ZZZZ</name>
<dbReference type="EMBL" id="BARU01044732">
    <property type="protein sequence ID" value="GAH80719.1"/>
    <property type="molecule type" value="Genomic_DNA"/>
</dbReference>
<reference evidence="1" key="1">
    <citation type="journal article" date="2014" name="Front. Microbiol.">
        <title>High frequency of phylogenetically diverse reductive dehalogenase-homologous genes in deep subseafloor sedimentary metagenomes.</title>
        <authorList>
            <person name="Kawai M."/>
            <person name="Futagami T."/>
            <person name="Toyoda A."/>
            <person name="Takaki Y."/>
            <person name="Nishi S."/>
            <person name="Hori S."/>
            <person name="Arai W."/>
            <person name="Tsubouchi T."/>
            <person name="Morono Y."/>
            <person name="Uchiyama I."/>
            <person name="Ito T."/>
            <person name="Fujiyama A."/>
            <person name="Inagaki F."/>
            <person name="Takami H."/>
        </authorList>
    </citation>
    <scope>NUCLEOTIDE SEQUENCE</scope>
    <source>
        <strain evidence="1">Expedition CK06-06</strain>
    </source>
</reference>
<evidence type="ECO:0000313" key="1">
    <source>
        <dbReference type="EMBL" id="GAH80719.1"/>
    </source>
</evidence>
<feature type="non-terminal residue" evidence="1">
    <location>
        <position position="34"/>
    </location>
</feature>
<proteinExistence type="predicted"/>
<sequence length="34" mass="3649">MDIEHIIPPGIISHLSDGFKKGLSLNVAHGAAYF</sequence>
<comment type="caution">
    <text evidence="1">The sequence shown here is derived from an EMBL/GenBank/DDBJ whole genome shotgun (WGS) entry which is preliminary data.</text>
</comment>
<gene>
    <name evidence="1" type="ORF">S03H2_68121</name>
</gene>